<evidence type="ECO:0000313" key="2">
    <source>
        <dbReference type="EMBL" id="EYC11939.1"/>
    </source>
</evidence>
<dbReference type="Proteomes" id="UP000024635">
    <property type="component" value="Unassembled WGS sequence"/>
</dbReference>
<organism evidence="2 3">
    <name type="scientific">Ancylostoma ceylanicum</name>
    <dbReference type="NCBI Taxonomy" id="53326"/>
    <lineage>
        <taxon>Eukaryota</taxon>
        <taxon>Metazoa</taxon>
        <taxon>Ecdysozoa</taxon>
        <taxon>Nematoda</taxon>
        <taxon>Chromadorea</taxon>
        <taxon>Rhabditida</taxon>
        <taxon>Rhabditina</taxon>
        <taxon>Rhabditomorpha</taxon>
        <taxon>Strongyloidea</taxon>
        <taxon>Ancylostomatidae</taxon>
        <taxon>Ancylostomatinae</taxon>
        <taxon>Ancylostoma</taxon>
    </lineage>
</organism>
<evidence type="ECO:0000313" key="3">
    <source>
        <dbReference type="Proteomes" id="UP000024635"/>
    </source>
</evidence>
<protein>
    <submittedName>
        <fullName evidence="2">Uncharacterized protein</fullName>
    </submittedName>
</protein>
<comment type="caution">
    <text evidence="2">The sequence shown here is derived from an EMBL/GenBank/DDBJ whole genome shotgun (WGS) entry which is preliminary data.</text>
</comment>
<gene>
    <name evidence="2" type="primary">Acey_s0049.g1865</name>
    <name evidence="2" type="ORF">Y032_0049g1865</name>
</gene>
<proteinExistence type="predicted"/>
<dbReference type="EMBL" id="JARK01001385">
    <property type="protein sequence ID" value="EYC11939.1"/>
    <property type="molecule type" value="Genomic_DNA"/>
</dbReference>
<feature type="compositionally biased region" description="Basic and acidic residues" evidence="1">
    <location>
        <begin position="12"/>
        <end position="34"/>
    </location>
</feature>
<evidence type="ECO:0000256" key="1">
    <source>
        <dbReference type="SAM" id="MobiDB-lite"/>
    </source>
</evidence>
<feature type="region of interest" description="Disordered" evidence="1">
    <location>
        <begin position="1"/>
        <end position="43"/>
    </location>
</feature>
<dbReference type="AlphaFoldDB" id="A0A016U9E9"/>
<accession>A0A016U9E9</accession>
<name>A0A016U9E9_9BILA</name>
<sequence length="75" mass="8118">MGKSMIAQPYKGPRDEAGARTDQSRGRQSPDQHHSSNARRLGPLSAATELARAFHQSLCSLNIVPLFTGPCIELS</sequence>
<reference evidence="3" key="1">
    <citation type="journal article" date="2015" name="Nat. Genet.">
        <title>The genome and transcriptome of the zoonotic hookworm Ancylostoma ceylanicum identify infection-specific gene families.</title>
        <authorList>
            <person name="Schwarz E.M."/>
            <person name="Hu Y."/>
            <person name="Antoshechkin I."/>
            <person name="Miller M.M."/>
            <person name="Sternberg P.W."/>
            <person name="Aroian R.V."/>
        </authorList>
    </citation>
    <scope>NUCLEOTIDE SEQUENCE</scope>
    <source>
        <strain evidence="3">HY135</strain>
    </source>
</reference>
<keyword evidence="3" id="KW-1185">Reference proteome</keyword>